<comment type="caution">
    <text evidence="3">The sequence shown here is derived from an EMBL/GenBank/DDBJ whole genome shotgun (WGS) entry which is preliminary data.</text>
</comment>
<name>A0ABT6B588_9BURK</name>
<evidence type="ECO:0000256" key="1">
    <source>
        <dbReference type="SAM" id="MobiDB-lite"/>
    </source>
</evidence>
<dbReference type="SUPFAM" id="SSF81273">
    <property type="entry name" value="H-NS histone-like proteins"/>
    <property type="match status" value="1"/>
</dbReference>
<gene>
    <name evidence="3" type="ORF">P3W85_45075</name>
</gene>
<dbReference type="InterPro" id="IPR037150">
    <property type="entry name" value="H-NS_C_dom_sf"/>
</dbReference>
<evidence type="ECO:0000313" key="3">
    <source>
        <dbReference type="EMBL" id="MDF3840050.1"/>
    </source>
</evidence>
<dbReference type="RefSeq" id="WP_276269614.1">
    <property type="nucleotide sequence ID" value="NZ_JARJLM010000733.1"/>
</dbReference>
<organism evidence="3 4">
    <name type="scientific">Cupriavidus basilensis</name>
    <dbReference type="NCBI Taxonomy" id="68895"/>
    <lineage>
        <taxon>Bacteria</taxon>
        <taxon>Pseudomonadati</taxon>
        <taxon>Pseudomonadota</taxon>
        <taxon>Betaproteobacteria</taxon>
        <taxon>Burkholderiales</taxon>
        <taxon>Burkholderiaceae</taxon>
        <taxon>Cupriavidus</taxon>
    </lineage>
</organism>
<dbReference type="EMBL" id="JARJLM010000733">
    <property type="protein sequence ID" value="MDF3840050.1"/>
    <property type="molecule type" value="Genomic_DNA"/>
</dbReference>
<dbReference type="SMART" id="SM00528">
    <property type="entry name" value="HNS"/>
    <property type="match status" value="1"/>
</dbReference>
<protein>
    <submittedName>
        <fullName evidence="3">H-NS histone family protein</fullName>
    </submittedName>
</protein>
<evidence type="ECO:0000313" key="4">
    <source>
        <dbReference type="Proteomes" id="UP001216674"/>
    </source>
</evidence>
<proteinExistence type="predicted"/>
<dbReference type="Proteomes" id="UP001216674">
    <property type="component" value="Unassembled WGS sequence"/>
</dbReference>
<feature type="region of interest" description="Disordered" evidence="1">
    <location>
        <begin position="28"/>
        <end position="51"/>
    </location>
</feature>
<feature type="domain" description="DNA-binding protein H-NS-like C-terminal" evidence="2">
    <location>
        <begin position="48"/>
        <end position="91"/>
    </location>
</feature>
<reference evidence="3 4" key="1">
    <citation type="submission" date="2023-03" db="EMBL/GenBank/DDBJ databases">
        <title>Draft assemblies of triclosan tolerant bacteria isolated from returned activated sludge.</title>
        <authorList>
            <person name="Van Hamelsveld S."/>
        </authorList>
    </citation>
    <scope>NUCLEOTIDE SEQUENCE [LARGE SCALE GENOMIC DNA]</scope>
    <source>
        <strain evidence="3 4">GW210010_S58</strain>
    </source>
</reference>
<sequence>MASHRKQKQSAFLAAIAHYNLTSADRFDSTVRHGPKKGPLVQQGKKTTTRSVVSTAKYTDGNGKTWTGRSKRPNWFKDALAVGKTAEDLLIRS</sequence>
<dbReference type="InterPro" id="IPR027444">
    <property type="entry name" value="H-NS_C_dom"/>
</dbReference>
<accession>A0ABT6B588</accession>
<keyword evidence="4" id="KW-1185">Reference proteome</keyword>
<dbReference type="Gene3D" id="4.10.430.10">
    <property type="entry name" value="Histone-like protein H-NS, C-terminal domain"/>
    <property type="match status" value="1"/>
</dbReference>
<dbReference type="Pfam" id="PF00816">
    <property type="entry name" value="Histone_HNS"/>
    <property type="match status" value="1"/>
</dbReference>
<evidence type="ECO:0000259" key="2">
    <source>
        <dbReference type="SMART" id="SM00528"/>
    </source>
</evidence>